<sequence>MRSGAAVACLALLAPLALAQSTAPPRSRPRSAPESVAAARRAQRDFELRRRDRMPTWPGGSGGPCDVRIGRLCYWDNNHEIPPPLEPAAIATARDALIERLSRAAHDDSTSDWVAGQSVRYLVEARRWDDALRAATACRGTAWWCAALRGFAWHERSDHAAAAAAFDSALALMPSAERCRWTDLAWWLEGALERSYKRQPCGPARDAWERRFWVAARPLLSLPGNDLRSELLARRTMSRIRSEGAIEYQMAWGDDLAESEVRFGWPTAWSAADRTMMLGSESRSVIGHEPTPSYAFVPRADAVESPTTSEADDWELDARLPAMRYAPRYAWRGVRPLEHQLARFRRGDSTLVVGAWSVARDGVWHGDSARADSARDLRRRMPRDSTRPDTLRAALVLVDTAGRMTTVARDSATTAGALIVAVPRAAYLASVELLAPARGRAARARTGLAPLPRDTVVSDLLLLAHAAAPGATVEQLARDALGTHTIVAGMPVGLYWETYLPRADSAEVTVQATRIDAAWYARLGRALKLAGGPPTPVAVRFVDAARPNDVAAARSLALTWPPDATGTYRLEVTVRTGDRAATATDTVRVVRD</sequence>
<gene>
    <name evidence="3" type="ORF">J421_0491</name>
</gene>
<dbReference type="RefSeq" id="WP_025409574.1">
    <property type="nucleotide sequence ID" value="NZ_CP007128.1"/>
</dbReference>
<feature type="compositionally biased region" description="Low complexity" evidence="1">
    <location>
        <begin position="21"/>
        <end position="40"/>
    </location>
</feature>
<accession>W0RF65</accession>
<dbReference type="Proteomes" id="UP000019151">
    <property type="component" value="Chromosome"/>
</dbReference>
<dbReference type="STRING" id="861299.J421_0491"/>
<dbReference type="eggNOG" id="ENOG5033SRW">
    <property type="taxonomic scope" value="Bacteria"/>
</dbReference>
<name>W0RF65_9BACT</name>
<keyword evidence="2" id="KW-0732">Signal</keyword>
<evidence type="ECO:0000313" key="3">
    <source>
        <dbReference type="EMBL" id="AHG88028.1"/>
    </source>
</evidence>
<evidence type="ECO:0000313" key="4">
    <source>
        <dbReference type="Proteomes" id="UP000019151"/>
    </source>
</evidence>
<proteinExistence type="predicted"/>
<dbReference type="EMBL" id="CP007128">
    <property type="protein sequence ID" value="AHG88028.1"/>
    <property type="molecule type" value="Genomic_DNA"/>
</dbReference>
<dbReference type="AlphaFoldDB" id="W0RF65"/>
<evidence type="ECO:0000256" key="1">
    <source>
        <dbReference type="SAM" id="MobiDB-lite"/>
    </source>
</evidence>
<keyword evidence="4" id="KW-1185">Reference proteome</keyword>
<evidence type="ECO:0000256" key="2">
    <source>
        <dbReference type="SAM" id="SignalP"/>
    </source>
</evidence>
<protein>
    <recommendedName>
        <fullName evidence="5">GWxTD domain-containing protein</fullName>
    </recommendedName>
</protein>
<dbReference type="OrthoDB" id="9765145at2"/>
<feature type="signal peptide" evidence="2">
    <location>
        <begin position="1"/>
        <end position="19"/>
    </location>
</feature>
<evidence type="ECO:0008006" key="5">
    <source>
        <dbReference type="Google" id="ProtNLM"/>
    </source>
</evidence>
<organism evidence="3 4">
    <name type="scientific">Gemmatirosa kalamazoonensis</name>
    <dbReference type="NCBI Taxonomy" id="861299"/>
    <lineage>
        <taxon>Bacteria</taxon>
        <taxon>Pseudomonadati</taxon>
        <taxon>Gemmatimonadota</taxon>
        <taxon>Gemmatimonadia</taxon>
        <taxon>Gemmatimonadales</taxon>
        <taxon>Gemmatimonadaceae</taxon>
        <taxon>Gemmatirosa</taxon>
    </lineage>
</organism>
<feature type="region of interest" description="Disordered" evidence="1">
    <location>
        <begin position="21"/>
        <end position="43"/>
    </location>
</feature>
<dbReference type="InParanoid" id="W0RF65"/>
<feature type="chain" id="PRO_5004794901" description="GWxTD domain-containing protein" evidence="2">
    <location>
        <begin position="20"/>
        <end position="592"/>
    </location>
</feature>
<dbReference type="KEGG" id="gba:J421_0491"/>
<reference evidence="3 4" key="1">
    <citation type="journal article" date="2014" name="Genome Announc.">
        <title>Genome Sequence and Methylome of Soil Bacterium Gemmatirosa kalamazoonensis KBS708T, a Member of the Rarely Cultivated Gemmatimonadetes Phylum.</title>
        <authorList>
            <person name="Debruyn J.M."/>
            <person name="Radosevich M."/>
            <person name="Wommack K.E."/>
            <person name="Polson S.W."/>
            <person name="Hauser L.J."/>
            <person name="Fawaz M.N."/>
            <person name="Korlach J."/>
            <person name="Tsai Y.C."/>
        </authorList>
    </citation>
    <scope>NUCLEOTIDE SEQUENCE [LARGE SCALE GENOMIC DNA]</scope>
    <source>
        <strain evidence="3 4">KBS708</strain>
    </source>
</reference>
<dbReference type="HOGENOM" id="CLU_460620_0_0_0"/>